<keyword evidence="2" id="KW-1185">Reference proteome</keyword>
<sequence>MSWMLRPALRSGCGGWAGCGGCAGCAGLGVLDGLGVLGVLAGCVGRVGAVGAWVRGWLGAVGVVVGDMVERMWALNTVIKSRCGGCGGCAGCAGLGALGALGAVGVLGVVAGLELGAGVRRVRWLRWVRKLGWLGWAAAMHLPRIRARVQRGTDSKDVGSASAAPTTTSFRRKAFSALLTRERRRGAWLVTPTTATRALALACHAEGCARICAGAGAHATKV</sequence>
<accession>A0AAE0FJU7</accession>
<protein>
    <submittedName>
        <fullName evidence="1">Uncharacterized protein</fullName>
    </submittedName>
</protein>
<proteinExistence type="predicted"/>
<evidence type="ECO:0000313" key="1">
    <source>
        <dbReference type="EMBL" id="KAK3260997.1"/>
    </source>
</evidence>
<dbReference type="EMBL" id="LGRX02017247">
    <property type="protein sequence ID" value="KAK3260997.1"/>
    <property type="molecule type" value="Genomic_DNA"/>
</dbReference>
<reference evidence="1 2" key="1">
    <citation type="journal article" date="2015" name="Genome Biol. Evol.">
        <title>Comparative Genomics of a Bacterivorous Green Alga Reveals Evolutionary Causalities and Consequences of Phago-Mixotrophic Mode of Nutrition.</title>
        <authorList>
            <person name="Burns J.A."/>
            <person name="Paasch A."/>
            <person name="Narechania A."/>
            <person name="Kim E."/>
        </authorList>
    </citation>
    <scope>NUCLEOTIDE SEQUENCE [LARGE SCALE GENOMIC DNA]</scope>
    <source>
        <strain evidence="1 2">PLY_AMNH</strain>
    </source>
</reference>
<dbReference type="AlphaFoldDB" id="A0AAE0FJU7"/>
<organism evidence="1 2">
    <name type="scientific">Cymbomonas tetramitiformis</name>
    <dbReference type="NCBI Taxonomy" id="36881"/>
    <lineage>
        <taxon>Eukaryota</taxon>
        <taxon>Viridiplantae</taxon>
        <taxon>Chlorophyta</taxon>
        <taxon>Pyramimonadophyceae</taxon>
        <taxon>Pyramimonadales</taxon>
        <taxon>Pyramimonadaceae</taxon>
        <taxon>Cymbomonas</taxon>
    </lineage>
</organism>
<dbReference type="Proteomes" id="UP001190700">
    <property type="component" value="Unassembled WGS sequence"/>
</dbReference>
<gene>
    <name evidence="1" type="ORF">CYMTET_30078</name>
</gene>
<name>A0AAE0FJU7_9CHLO</name>
<evidence type="ECO:0000313" key="2">
    <source>
        <dbReference type="Proteomes" id="UP001190700"/>
    </source>
</evidence>
<comment type="caution">
    <text evidence="1">The sequence shown here is derived from an EMBL/GenBank/DDBJ whole genome shotgun (WGS) entry which is preliminary data.</text>
</comment>